<evidence type="ECO:0000313" key="1">
    <source>
        <dbReference type="EMBL" id="CAB4721598.1"/>
    </source>
</evidence>
<proteinExistence type="predicted"/>
<protein>
    <submittedName>
        <fullName evidence="1">Unannotated protein</fullName>
    </submittedName>
</protein>
<organism evidence="1">
    <name type="scientific">freshwater metagenome</name>
    <dbReference type="NCBI Taxonomy" id="449393"/>
    <lineage>
        <taxon>unclassified sequences</taxon>
        <taxon>metagenomes</taxon>
        <taxon>ecological metagenomes</taxon>
    </lineage>
</organism>
<dbReference type="AlphaFoldDB" id="A0A6J6RIZ2"/>
<dbReference type="EMBL" id="CAEZYJ010000084">
    <property type="protein sequence ID" value="CAB4721598.1"/>
    <property type="molecule type" value="Genomic_DNA"/>
</dbReference>
<gene>
    <name evidence="1" type="ORF">UFOPK2659_00678</name>
</gene>
<accession>A0A6J6RIZ2</accession>
<sequence>MGNFAIHLMNEVELDTFYLVDPVNIESSERLVKHAVLH</sequence>
<name>A0A6J6RIZ2_9ZZZZ</name>
<reference evidence="1" key="1">
    <citation type="submission" date="2020-05" db="EMBL/GenBank/DDBJ databases">
        <authorList>
            <person name="Chiriac C."/>
            <person name="Salcher M."/>
            <person name="Ghai R."/>
            <person name="Kavagutti S V."/>
        </authorList>
    </citation>
    <scope>NUCLEOTIDE SEQUENCE</scope>
</reference>